<keyword evidence="1" id="KW-0812">Transmembrane</keyword>
<keyword evidence="1" id="KW-0472">Membrane</keyword>
<sequence length="64" mass="7280">MKKETTTNQMKKERMLVLFIPSFFIFYVFPNSYFLLFISPGDSLSIPSMAAVSNAECNTSLFGK</sequence>
<proteinExistence type="predicted"/>
<dbReference type="EMBL" id="AMEP01000114">
    <property type="protein sequence ID" value="EKX98397.1"/>
    <property type="molecule type" value="Genomic_DNA"/>
</dbReference>
<reference evidence="2 3" key="1">
    <citation type="submission" date="2012-05" db="EMBL/GenBank/DDBJ databases">
        <authorList>
            <person name="Weinstock G."/>
            <person name="Sodergren E."/>
            <person name="Lobos E.A."/>
            <person name="Fulton L."/>
            <person name="Fulton R."/>
            <person name="Courtney L."/>
            <person name="Fronick C."/>
            <person name="O'Laughlin M."/>
            <person name="Godfrey J."/>
            <person name="Wilson R.M."/>
            <person name="Miner T."/>
            <person name="Farmer C."/>
            <person name="Delehaunty K."/>
            <person name="Cordes M."/>
            <person name="Minx P."/>
            <person name="Tomlinson C."/>
            <person name="Chen J."/>
            <person name="Wollam A."/>
            <person name="Pepin K.H."/>
            <person name="Bhonagiri V."/>
            <person name="Zhang X."/>
            <person name="Suruliraj S."/>
            <person name="Warren W."/>
            <person name="Mitreva M."/>
            <person name="Mardis E.R."/>
            <person name="Wilson R.K."/>
        </authorList>
    </citation>
    <scope>NUCLEOTIDE SEQUENCE [LARGE SCALE GENOMIC DNA]</scope>
    <source>
        <strain evidence="2 3">F0055</strain>
    </source>
</reference>
<gene>
    <name evidence="2" type="ORF">HMPREF9151_01995</name>
</gene>
<evidence type="ECO:0000313" key="2">
    <source>
        <dbReference type="EMBL" id="EKX98397.1"/>
    </source>
</evidence>
<protein>
    <submittedName>
        <fullName evidence="2">Uncharacterized protein</fullName>
    </submittedName>
</protein>
<feature type="transmembrane region" description="Helical" evidence="1">
    <location>
        <begin position="16"/>
        <end position="38"/>
    </location>
</feature>
<dbReference type="STRING" id="1127699.HMPREF9151_01995"/>
<dbReference type="AlphaFoldDB" id="L1N4X6"/>
<dbReference type="Proteomes" id="UP000010433">
    <property type="component" value="Unassembled WGS sequence"/>
</dbReference>
<name>L1N4X6_9BACT</name>
<organism evidence="2 3">
    <name type="scientific">Hoylesella saccharolytica F0055</name>
    <dbReference type="NCBI Taxonomy" id="1127699"/>
    <lineage>
        <taxon>Bacteria</taxon>
        <taxon>Pseudomonadati</taxon>
        <taxon>Bacteroidota</taxon>
        <taxon>Bacteroidia</taxon>
        <taxon>Bacteroidales</taxon>
        <taxon>Prevotellaceae</taxon>
        <taxon>Hoylesella</taxon>
    </lineage>
</organism>
<dbReference type="PATRIC" id="fig|1127699.3.peg.1831"/>
<evidence type="ECO:0000256" key="1">
    <source>
        <dbReference type="SAM" id="Phobius"/>
    </source>
</evidence>
<accession>L1N4X6</accession>
<comment type="caution">
    <text evidence="2">The sequence shown here is derived from an EMBL/GenBank/DDBJ whole genome shotgun (WGS) entry which is preliminary data.</text>
</comment>
<keyword evidence="1" id="KW-1133">Transmembrane helix</keyword>
<dbReference type="HOGENOM" id="CLU_2864131_0_0_10"/>
<keyword evidence="3" id="KW-1185">Reference proteome</keyword>
<evidence type="ECO:0000313" key="3">
    <source>
        <dbReference type="Proteomes" id="UP000010433"/>
    </source>
</evidence>